<dbReference type="AlphaFoldDB" id="A0A6J4JII8"/>
<reference evidence="1" key="1">
    <citation type="submission" date="2020-02" db="EMBL/GenBank/DDBJ databases">
        <authorList>
            <person name="Meier V. D."/>
        </authorList>
    </citation>
    <scope>NUCLEOTIDE SEQUENCE</scope>
    <source>
        <strain evidence="1">AVDCRST_MAG92</strain>
    </source>
</reference>
<evidence type="ECO:0000313" key="1">
    <source>
        <dbReference type="EMBL" id="CAA9277712.1"/>
    </source>
</evidence>
<dbReference type="InterPro" id="IPR036155">
    <property type="entry name" value="Crypto/Photolyase_N_sf"/>
</dbReference>
<protein>
    <submittedName>
        <fullName evidence="1">Universal stress protein UspA and related nucleotide-binding proteins</fullName>
    </submittedName>
</protein>
<accession>A0A6J4JII8</accession>
<sequence length="141" mass="16302">MQKPIVWIHGDCLSPKNPALQTYPNAPAIWVWDEALLEEWKIGMKRIVFIYECLLELPVIIRRGDVAKEVAAFAKEHAADGVATVDSPSPRFKSICDAIEDATLEVEIWSPRPFVNYDGYIDLKRFSRYWRVAQQYIFESK</sequence>
<proteinExistence type="predicted"/>
<gene>
    <name evidence="1" type="ORF">AVDCRST_MAG92-3330</name>
</gene>
<name>A0A6J4JII8_9CYAN</name>
<organism evidence="1">
    <name type="scientific">uncultured Coleofasciculus sp</name>
    <dbReference type="NCBI Taxonomy" id="1267456"/>
    <lineage>
        <taxon>Bacteria</taxon>
        <taxon>Bacillati</taxon>
        <taxon>Cyanobacteriota</taxon>
        <taxon>Cyanophyceae</taxon>
        <taxon>Coleofasciculales</taxon>
        <taxon>Coleofasciculaceae</taxon>
        <taxon>Coleofasciculus</taxon>
        <taxon>environmental samples</taxon>
    </lineage>
</organism>
<dbReference type="EMBL" id="CADCTM010000557">
    <property type="protein sequence ID" value="CAA9277712.1"/>
    <property type="molecule type" value="Genomic_DNA"/>
</dbReference>
<dbReference type="SUPFAM" id="SSF52425">
    <property type="entry name" value="Cryptochrome/photolyase, N-terminal domain"/>
    <property type="match status" value="1"/>
</dbReference>